<dbReference type="InParanoid" id="A0A1Y1UHT8"/>
<dbReference type="RefSeq" id="XP_021871546.1">
    <property type="nucleotide sequence ID" value="XM_022012640.1"/>
</dbReference>
<protein>
    <submittedName>
        <fullName evidence="1">Uncharacterized protein</fullName>
    </submittedName>
</protein>
<proteinExistence type="predicted"/>
<comment type="caution">
    <text evidence="1">The sequence shown here is derived from an EMBL/GenBank/DDBJ whole genome shotgun (WGS) entry which is preliminary data.</text>
</comment>
<dbReference type="AlphaFoldDB" id="A0A1Y1UHT8"/>
<keyword evidence="2" id="KW-1185">Reference proteome</keyword>
<evidence type="ECO:0000313" key="2">
    <source>
        <dbReference type="Proteomes" id="UP000193218"/>
    </source>
</evidence>
<accession>A0A1Y1UHT8</accession>
<evidence type="ECO:0000313" key="1">
    <source>
        <dbReference type="EMBL" id="ORX37559.1"/>
    </source>
</evidence>
<sequence>MNSSPAAPSILQMKSGMILDDQTTTFGAPAGMSSSTPRAVRGVGGSNVGERSKLSYVTCHMCETPYVEGKLFWIMSLCKHVLCSDEKHGHQAGVCTYCKTKGVEAYPLKSMSENLQAYFNPDSFSRIIEDAAEKSKYEVETLKRYISHLETEIHRKRNDIAEIGQHIRGFEKVEKRAGELERQVQLLQQ</sequence>
<dbReference type="Proteomes" id="UP000193218">
    <property type="component" value="Unassembled WGS sequence"/>
</dbReference>
<reference evidence="1 2" key="1">
    <citation type="submission" date="2017-03" db="EMBL/GenBank/DDBJ databases">
        <title>Widespread Adenine N6-methylation of Active Genes in Fungi.</title>
        <authorList>
            <consortium name="DOE Joint Genome Institute"/>
            <person name="Mondo S.J."/>
            <person name="Dannebaum R.O."/>
            <person name="Kuo R.C."/>
            <person name="Louie K.B."/>
            <person name="Bewick A.J."/>
            <person name="Labutti K."/>
            <person name="Haridas S."/>
            <person name="Kuo A."/>
            <person name="Salamov A."/>
            <person name="Ahrendt S.R."/>
            <person name="Lau R."/>
            <person name="Bowen B.P."/>
            <person name="Lipzen A."/>
            <person name="Sullivan W."/>
            <person name="Andreopoulos W.B."/>
            <person name="Clum A."/>
            <person name="Lindquist E."/>
            <person name="Daum C."/>
            <person name="Northen T.R."/>
            <person name="Ramamoorthy G."/>
            <person name="Schmitz R.J."/>
            <person name="Gryganskyi A."/>
            <person name="Culley D."/>
            <person name="Magnuson J."/>
            <person name="James T.Y."/>
            <person name="O'Malley M.A."/>
            <person name="Stajich J.E."/>
            <person name="Spatafora J.W."/>
            <person name="Visel A."/>
            <person name="Grigoriev I.V."/>
        </authorList>
    </citation>
    <scope>NUCLEOTIDE SEQUENCE [LARGE SCALE GENOMIC DNA]</scope>
    <source>
        <strain evidence="1 2">NRRL Y-17943</strain>
    </source>
</reference>
<dbReference type="GeneID" id="33554448"/>
<dbReference type="STRING" id="4999.A0A1Y1UHT8"/>
<dbReference type="EMBL" id="NBSH01000005">
    <property type="protein sequence ID" value="ORX37559.1"/>
    <property type="molecule type" value="Genomic_DNA"/>
</dbReference>
<organism evidence="1 2">
    <name type="scientific">Kockovaella imperatae</name>
    <dbReference type="NCBI Taxonomy" id="4999"/>
    <lineage>
        <taxon>Eukaryota</taxon>
        <taxon>Fungi</taxon>
        <taxon>Dikarya</taxon>
        <taxon>Basidiomycota</taxon>
        <taxon>Agaricomycotina</taxon>
        <taxon>Tremellomycetes</taxon>
        <taxon>Tremellales</taxon>
        <taxon>Cuniculitremaceae</taxon>
        <taxon>Kockovaella</taxon>
    </lineage>
</organism>
<name>A0A1Y1UHT8_9TREE</name>
<gene>
    <name evidence="1" type="ORF">BD324DRAFT_384830</name>
</gene>